<dbReference type="PANTHER" id="PTHR43802:SF1">
    <property type="entry name" value="IP11341P-RELATED"/>
    <property type="match status" value="1"/>
</dbReference>
<dbReference type="InterPro" id="IPR001753">
    <property type="entry name" value="Enoyl-CoA_hydra/iso"/>
</dbReference>
<evidence type="ECO:0000313" key="3">
    <source>
        <dbReference type="Proteomes" id="UP000653472"/>
    </source>
</evidence>
<comment type="similarity">
    <text evidence="1">Belongs to the enoyl-CoA hydratase/isomerase family.</text>
</comment>
<organism evidence="2 3">
    <name type="scientific">Solimonas marina</name>
    <dbReference type="NCBI Taxonomy" id="2714601"/>
    <lineage>
        <taxon>Bacteria</taxon>
        <taxon>Pseudomonadati</taxon>
        <taxon>Pseudomonadota</taxon>
        <taxon>Gammaproteobacteria</taxon>
        <taxon>Nevskiales</taxon>
        <taxon>Nevskiaceae</taxon>
        <taxon>Solimonas</taxon>
    </lineage>
</organism>
<dbReference type="GO" id="GO:0003824">
    <property type="term" value="F:catalytic activity"/>
    <property type="evidence" value="ECO:0007669"/>
    <property type="project" value="UniProtKB-ARBA"/>
</dbReference>
<evidence type="ECO:0000313" key="2">
    <source>
        <dbReference type="EMBL" id="NKF21027.1"/>
    </source>
</evidence>
<dbReference type="InterPro" id="IPR029045">
    <property type="entry name" value="ClpP/crotonase-like_dom_sf"/>
</dbReference>
<dbReference type="PANTHER" id="PTHR43802">
    <property type="entry name" value="ENOYL-COA HYDRATASE"/>
    <property type="match status" value="1"/>
</dbReference>
<dbReference type="Gene3D" id="3.90.226.10">
    <property type="entry name" value="2-enoyl-CoA Hydratase, Chain A, domain 1"/>
    <property type="match status" value="1"/>
</dbReference>
<dbReference type="RefSeq" id="WP_168146271.1">
    <property type="nucleotide sequence ID" value="NZ_JAAVXB010000001.1"/>
</dbReference>
<dbReference type="AlphaFoldDB" id="A0A969W5X7"/>
<gene>
    <name evidence="2" type="ORF">G7Y82_01780</name>
</gene>
<dbReference type="SUPFAM" id="SSF52096">
    <property type="entry name" value="ClpP/crotonase"/>
    <property type="match status" value="1"/>
</dbReference>
<name>A0A969W5X7_9GAMM</name>
<accession>A0A969W5X7</accession>
<comment type="caution">
    <text evidence="2">The sequence shown here is derived from an EMBL/GenBank/DDBJ whole genome shotgun (WGS) entry which is preliminary data.</text>
</comment>
<reference evidence="2" key="1">
    <citation type="submission" date="2020-03" db="EMBL/GenBank/DDBJ databases">
        <title>Solimonas marina sp. nov., isolated from deep seawater of the Pacific Ocean.</title>
        <authorList>
            <person name="Liu X."/>
            <person name="Lai Q."/>
            <person name="Sun F."/>
            <person name="Gai Y."/>
            <person name="Li G."/>
            <person name="Shao Z."/>
        </authorList>
    </citation>
    <scope>NUCLEOTIDE SEQUENCE</scope>
    <source>
        <strain evidence="2">C16B3</strain>
    </source>
</reference>
<keyword evidence="3" id="KW-1185">Reference proteome</keyword>
<dbReference type="Proteomes" id="UP000653472">
    <property type="component" value="Unassembled WGS sequence"/>
</dbReference>
<evidence type="ECO:0000256" key="1">
    <source>
        <dbReference type="ARBA" id="ARBA00005254"/>
    </source>
</evidence>
<dbReference type="CDD" id="cd06558">
    <property type="entry name" value="crotonase-like"/>
    <property type="match status" value="1"/>
</dbReference>
<sequence length="333" mass="34824">MPSPAELLNYDTALVLARQHERTVYGPLAAPALLLTLDGAPASPDPIVVDWLRTLPAPVIGIGGAADASLALACDCHVDAAAAAAPLLATATRAPIAAMSFVQLLRLLPSLSLSDALVAESLAYATLQNGPEFRAWRDAHPPTPPAAGDHGPAVIAERDGERLMLTLNRPSNRNAMTVEMRDALCEALQLAVIDTDIAHIEIRGRGKCFSTGGDLREFGSAPDPATAHLVRSLALPGRVLATIATRSTVTVHGACIGSGIEFPAFAGRLIARADAWFQLPELKFGLIPGAGGCVSISRRIGRQRTAWLGLCGQPIGSEQALEWGLIDALAAQD</sequence>
<dbReference type="Pfam" id="PF00378">
    <property type="entry name" value="ECH_1"/>
    <property type="match status" value="1"/>
</dbReference>
<protein>
    <submittedName>
        <fullName evidence="2">Enoyl-CoA hydratase/isomerase family protein</fullName>
    </submittedName>
</protein>
<dbReference type="EMBL" id="JAAVXB010000001">
    <property type="protein sequence ID" value="NKF21027.1"/>
    <property type="molecule type" value="Genomic_DNA"/>
</dbReference>
<proteinExistence type="inferred from homology"/>